<sequence length="342" mass="37042">MPATSSGNCNAAVPTKGQKRPLSDTPSTMHSLQGPSGYTVVGSNMTNPPNCSPENTSGGHANTQNVLSRTDNDQRRAKAPRPLHGGSRASPQPRNDGKTLHSIEYITHMPSPTIDHVSLPPLKSGCSSESMIDPASSPTMKRPSLDMIALGDTTVNNNGGSISKYPKDVDREIKHDITYDGPAPMTLMALHSQPTHYISHTTTTTNPILLSGLSPPVQIPYAPPAQFRPATTSPITSTSTANIPTFLASTSTSASNSPSSPSLTSLESQLHQLRQYAEELLALSMHDSHRLLQQEIRRLEETLLLAKRERSERLIRRLEMEFPGLVGVREGVRREGARLGYF</sequence>
<feature type="region of interest" description="Disordered" evidence="2">
    <location>
        <begin position="1"/>
        <end position="98"/>
    </location>
</feature>
<dbReference type="AlphaFoldDB" id="A0AAF0DJZ9"/>
<protein>
    <submittedName>
        <fullName evidence="3">Uncharacterized protein</fullName>
    </submittedName>
</protein>
<organism evidence="3 4">
    <name type="scientific">Emydomyces testavorans</name>
    <dbReference type="NCBI Taxonomy" id="2070801"/>
    <lineage>
        <taxon>Eukaryota</taxon>
        <taxon>Fungi</taxon>
        <taxon>Dikarya</taxon>
        <taxon>Ascomycota</taxon>
        <taxon>Pezizomycotina</taxon>
        <taxon>Eurotiomycetes</taxon>
        <taxon>Eurotiomycetidae</taxon>
        <taxon>Onygenales</taxon>
        <taxon>Nannizziopsiaceae</taxon>
        <taxon>Emydomyces</taxon>
    </lineage>
</organism>
<evidence type="ECO:0000256" key="1">
    <source>
        <dbReference type="SAM" id="Coils"/>
    </source>
</evidence>
<name>A0AAF0DJZ9_9EURO</name>
<dbReference type="Proteomes" id="UP001219355">
    <property type="component" value="Chromosome 3"/>
</dbReference>
<evidence type="ECO:0000313" key="3">
    <source>
        <dbReference type="EMBL" id="WEW59689.1"/>
    </source>
</evidence>
<feature type="compositionally biased region" description="Polar residues" evidence="2">
    <location>
        <begin position="24"/>
        <end position="69"/>
    </location>
</feature>
<dbReference type="EMBL" id="CP120629">
    <property type="protein sequence ID" value="WEW59689.1"/>
    <property type="molecule type" value="Genomic_DNA"/>
</dbReference>
<reference evidence="3" key="1">
    <citation type="submission" date="2023-03" db="EMBL/GenBank/DDBJ databases">
        <title>Emydomyces testavorans Genome Sequence.</title>
        <authorList>
            <person name="Hoyer L."/>
        </authorList>
    </citation>
    <scope>NUCLEOTIDE SEQUENCE</scope>
    <source>
        <strain evidence="3">16-2883</strain>
    </source>
</reference>
<feature type="coiled-coil region" evidence="1">
    <location>
        <begin position="263"/>
        <end position="309"/>
    </location>
</feature>
<accession>A0AAF0DJZ9</accession>
<keyword evidence="1" id="KW-0175">Coiled coil</keyword>
<evidence type="ECO:0000256" key="2">
    <source>
        <dbReference type="SAM" id="MobiDB-lite"/>
    </source>
</evidence>
<proteinExistence type="predicted"/>
<gene>
    <name evidence="3" type="ORF">PRK78_005169</name>
</gene>
<keyword evidence="4" id="KW-1185">Reference proteome</keyword>
<evidence type="ECO:0000313" key="4">
    <source>
        <dbReference type="Proteomes" id="UP001219355"/>
    </source>
</evidence>